<evidence type="ECO:0008006" key="4">
    <source>
        <dbReference type="Google" id="ProtNLM"/>
    </source>
</evidence>
<reference evidence="2 3" key="1">
    <citation type="submission" date="2016-10" db="EMBL/GenBank/DDBJ databases">
        <authorList>
            <person name="de Groot N.N."/>
        </authorList>
    </citation>
    <scope>NUCLEOTIDE SEQUENCE [LARGE SCALE GENOMIC DNA]</scope>
    <source>
        <strain evidence="2 3">DSM 29439</strain>
    </source>
</reference>
<gene>
    <name evidence="2" type="ORF">SAMN05444851_1772</name>
</gene>
<protein>
    <recommendedName>
        <fullName evidence="4">DUF2059 domain-containing protein</fullName>
    </recommendedName>
</protein>
<keyword evidence="3" id="KW-1185">Reference proteome</keyword>
<proteinExistence type="predicted"/>
<accession>A0A1I0PNV2</accession>
<dbReference type="EMBL" id="FOJB01000001">
    <property type="protein sequence ID" value="SEW15931.1"/>
    <property type="molecule type" value="Genomic_DNA"/>
</dbReference>
<sequence>MPIRLRHTFGVAAMLFALTVSGVATSAWAVPRDVTPVGQNETQTYDKLWSLLRLNELLDIMHEEGASMALEADVDLLGHPGGDPWRRRVQAIYDVDRLKSEAETAMKAALDAAHLDALCDFYETDDVQSVVDLEITARRAFLDADVEDRARRAWLSGRILTTHEEAILRFVEVNDLVERNVMGALNSNYAFLRAMTDAHPVADEKLTEQEILFEVWSQEKEIRRDTSEWLFAFLSMAYGPLPQDVLDDYVAFSETEAGHALNQAMFEALDQIYVRLSADLGRAVGELGAQQDL</sequence>
<organism evidence="2 3">
    <name type="scientific">Aliiroseovarius sediminilitoris</name>
    <dbReference type="NCBI Taxonomy" id="1173584"/>
    <lineage>
        <taxon>Bacteria</taxon>
        <taxon>Pseudomonadati</taxon>
        <taxon>Pseudomonadota</taxon>
        <taxon>Alphaproteobacteria</taxon>
        <taxon>Rhodobacterales</taxon>
        <taxon>Paracoccaceae</taxon>
        <taxon>Aliiroseovarius</taxon>
    </lineage>
</organism>
<evidence type="ECO:0000313" key="2">
    <source>
        <dbReference type="EMBL" id="SEW15931.1"/>
    </source>
</evidence>
<keyword evidence="1" id="KW-0732">Signal</keyword>
<feature type="signal peptide" evidence="1">
    <location>
        <begin position="1"/>
        <end position="29"/>
    </location>
</feature>
<name>A0A1I0PNV2_9RHOB</name>
<feature type="chain" id="PRO_5011463676" description="DUF2059 domain-containing protein" evidence="1">
    <location>
        <begin position="30"/>
        <end position="293"/>
    </location>
</feature>
<dbReference type="RefSeq" id="WP_091429945.1">
    <property type="nucleotide sequence ID" value="NZ_FOJB01000001.1"/>
</dbReference>
<dbReference type="AlphaFoldDB" id="A0A1I0PNV2"/>
<evidence type="ECO:0000313" key="3">
    <source>
        <dbReference type="Proteomes" id="UP000199650"/>
    </source>
</evidence>
<dbReference type="OrthoDB" id="7841298at2"/>
<dbReference type="Proteomes" id="UP000199650">
    <property type="component" value="Unassembled WGS sequence"/>
</dbReference>
<dbReference type="STRING" id="1173584.SAMN05444851_1772"/>
<evidence type="ECO:0000256" key="1">
    <source>
        <dbReference type="SAM" id="SignalP"/>
    </source>
</evidence>